<proteinExistence type="predicted"/>
<dbReference type="GO" id="GO:0043565">
    <property type="term" value="F:sequence-specific DNA binding"/>
    <property type="evidence" value="ECO:0007669"/>
    <property type="project" value="TreeGrafter"/>
</dbReference>
<protein>
    <recommendedName>
        <fullName evidence="1">Calmodulin binding protein-like N-terminal domain-containing protein</fullName>
    </recommendedName>
</protein>
<dbReference type="PANTHER" id="PTHR31713">
    <property type="entry name" value="OS02G0177800 PROTEIN"/>
    <property type="match status" value="1"/>
</dbReference>
<dbReference type="GO" id="GO:0005634">
    <property type="term" value="C:nucleus"/>
    <property type="evidence" value="ECO:0007669"/>
    <property type="project" value="TreeGrafter"/>
</dbReference>
<dbReference type="PANTHER" id="PTHR31713:SF51">
    <property type="entry name" value="CALMODULIN-BINDING PROTEIN 60 E"/>
    <property type="match status" value="1"/>
</dbReference>
<evidence type="ECO:0000313" key="2">
    <source>
        <dbReference type="EMBL" id="ONK78905.1"/>
    </source>
</evidence>
<reference evidence="3" key="1">
    <citation type="journal article" date="2017" name="Nat. Commun.">
        <title>The asparagus genome sheds light on the origin and evolution of a young Y chromosome.</title>
        <authorList>
            <person name="Harkess A."/>
            <person name="Zhou J."/>
            <person name="Xu C."/>
            <person name="Bowers J.E."/>
            <person name="Van der Hulst R."/>
            <person name="Ayyampalayam S."/>
            <person name="Mercati F."/>
            <person name="Riccardi P."/>
            <person name="McKain M.R."/>
            <person name="Kakrana A."/>
            <person name="Tang H."/>
            <person name="Ray J."/>
            <person name="Groenendijk J."/>
            <person name="Arikit S."/>
            <person name="Mathioni S.M."/>
            <person name="Nakano M."/>
            <person name="Shan H."/>
            <person name="Telgmann-Rauber A."/>
            <person name="Kanno A."/>
            <person name="Yue Z."/>
            <person name="Chen H."/>
            <person name="Li W."/>
            <person name="Chen Y."/>
            <person name="Xu X."/>
            <person name="Zhang Y."/>
            <person name="Luo S."/>
            <person name="Chen H."/>
            <person name="Gao J."/>
            <person name="Mao Z."/>
            <person name="Pires J.C."/>
            <person name="Luo M."/>
            <person name="Kudrna D."/>
            <person name="Wing R.A."/>
            <person name="Meyers B.C."/>
            <person name="Yi K."/>
            <person name="Kong H."/>
            <person name="Lavrijsen P."/>
            <person name="Sunseri F."/>
            <person name="Falavigna A."/>
            <person name="Ye Y."/>
            <person name="Leebens-Mack J.H."/>
            <person name="Chen G."/>
        </authorList>
    </citation>
    <scope>NUCLEOTIDE SEQUENCE [LARGE SCALE GENOMIC DNA]</scope>
    <source>
        <strain evidence="3">cv. DH0086</strain>
    </source>
</reference>
<dbReference type="OMA" id="DENDSKW"/>
<dbReference type="Gramene" id="ONK78905">
    <property type="protein sequence ID" value="ONK78905"/>
    <property type="gene ID" value="A4U43_C01F860"/>
</dbReference>
<dbReference type="Pfam" id="PF07887">
    <property type="entry name" value="Calmodulin_bind"/>
    <property type="match status" value="1"/>
</dbReference>
<gene>
    <name evidence="2" type="ORF">A4U43_C01F860</name>
</gene>
<feature type="domain" description="Calmodulin binding protein-like N-terminal" evidence="1">
    <location>
        <begin position="39"/>
        <end position="120"/>
    </location>
</feature>
<name>A0A5P1FKQ6_ASPOF</name>
<dbReference type="Proteomes" id="UP000243459">
    <property type="component" value="Chromosome 1"/>
</dbReference>
<dbReference type="InterPro" id="IPR046831">
    <property type="entry name" value="Calmodulin_bind_N"/>
</dbReference>
<dbReference type="GO" id="GO:0003700">
    <property type="term" value="F:DNA-binding transcription factor activity"/>
    <property type="evidence" value="ECO:0007669"/>
    <property type="project" value="TreeGrafter"/>
</dbReference>
<sequence length="166" mass="18506">MAKNHVSEEVERALAKLVQPKLTGRSSPQRIEGPGGRKLQLHFRSRLPPHLFTGAKVDQGTSIHIILLVAVTNTVISFGSEAVAKLSVVVLEGNFNDENDSKWTQYHFESFEVKEREGKIKATSDRKFRLGVKGVKVADGFSEDIHIREAKSEAFAVLRIIEENVD</sequence>
<dbReference type="EMBL" id="CM007381">
    <property type="protein sequence ID" value="ONK78905.1"/>
    <property type="molecule type" value="Genomic_DNA"/>
</dbReference>
<evidence type="ECO:0000313" key="3">
    <source>
        <dbReference type="Proteomes" id="UP000243459"/>
    </source>
</evidence>
<dbReference type="AlphaFoldDB" id="A0A5P1FKQ6"/>
<keyword evidence="3" id="KW-1185">Reference proteome</keyword>
<evidence type="ECO:0000259" key="1">
    <source>
        <dbReference type="Pfam" id="PF07887"/>
    </source>
</evidence>
<dbReference type="InterPro" id="IPR012416">
    <property type="entry name" value="CBP60"/>
</dbReference>
<dbReference type="GO" id="GO:0080142">
    <property type="term" value="P:regulation of salicylic acid biosynthetic process"/>
    <property type="evidence" value="ECO:0007669"/>
    <property type="project" value="TreeGrafter"/>
</dbReference>
<organism evidence="2 3">
    <name type="scientific">Asparagus officinalis</name>
    <name type="common">Garden asparagus</name>
    <dbReference type="NCBI Taxonomy" id="4686"/>
    <lineage>
        <taxon>Eukaryota</taxon>
        <taxon>Viridiplantae</taxon>
        <taxon>Streptophyta</taxon>
        <taxon>Embryophyta</taxon>
        <taxon>Tracheophyta</taxon>
        <taxon>Spermatophyta</taxon>
        <taxon>Magnoliopsida</taxon>
        <taxon>Liliopsida</taxon>
        <taxon>Asparagales</taxon>
        <taxon>Asparagaceae</taxon>
        <taxon>Asparagoideae</taxon>
        <taxon>Asparagus</taxon>
    </lineage>
</organism>
<accession>A0A5P1FKQ6</accession>
<dbReference type="GO" id="GO:0005516">
    <property type="term" value="F:calmodulin binding"/>
    <property type="evidence" value="ECO:0007669"/>
    <property type="project" value="InterPro"/>
</dbReference>